<evidence type="ECO:0000256" key="1">
    <source>
        <dbReference type="SAM" id="Coils"/>
    </source>
</evidence>
<accession>A0A1R4G631</accession>
<name>A0A1R4G631_BREDI</name>
<organism evidence="2 3">
    <name type="scientific">Brevundimonas diminuta 3F5N</name>
    <dbReference type="NCBI Taxonomy" id="1255603"/>
    <lineage>
        <taxon>Bacteria</taxon>
        <taxon>Pseudomonadati</taxon>
        <taxon>Pseudomonadota</taxon>
        <taxon>Alphaproteobacteria</taxon>
        <taxon>Caulobacterales</taxon>
        <taxon>Caulobacteraceae</taxon>
        <taxon>Brevundimonas</taxon>
    </lineage>
</organism>
<feature type="coiled-coil region" evidence="1">
    <location>
        <begin position="9"/>
        <end position="36"/>
    </location>
</feature>
<dbReference type="OrthoDB" id="8454254at2"/>
<evidence type="ECO:0000313" key="2">
    <source>
        <dbReference type="EMBL" id="SJM63648.1"/>
    </source>
</evidence>
<evidence type="ECO:0008006" key="4">
    <source>
        <dbReference type="Google" id="ProtNLM"/>
    </source>
</evidence>
<dbReference type="Proteomes" id="UP000195766">
    <property type="component" value="Unassembled WGS sequence"/>
</dbReference>
<sequence>MAGPSSETVEKARLKLEQAKARFQRLEARASVERRKLEARRKIILGALALDAARSGNWPRDFDDLMSRISRDVDRKAFDGWSLTDER</sequence>
<evidence type="ECO:0000313" key="3">
    <source>
        <dbReference type="Proteomes" id="UP000195766"/>
    </source>
</evidence>
<protein>
    <recommendedName>
        <fullName evidence="4">Mobilization protein</fullName>
    </recommendedName>
</protein>
<reference evidence="2 3" key="1">
    <citation type="submission" date="2017-02" db="EMBL/GenBank/DDBJ databases">
        <authorList>
            <person name="Peterson S.W."/>
        </authorList>
    </citation>
    <scope>NUCLEOTIDE SEQUENCE [LARGE SCALE GENOMIC DNA]</scope>
    <source>
        <strain evidence="2 3">3F5N</strain>
    </source>
</reference>
<keyword evidence="1" id="KW-0175">Coiled coil</keyword>
<dbReference type="EMBL" id="FUIE01000050">
    <property type="protein sequence ID" value="SJM63648.1"/>
    <property type="molecule type" value="Genomic_DNA"/>
</dbReference>
<gene>
    <name evidence="2" type="ORF">FM111_09735</name>
</gene>
<proteinExistence type="predicted"/>
<dbReference type="AlphaFoldDB" id="A0A1R4G631"/>
<dbReference type="RefSeq" id="WP_087140769.1">
    <property type="nucleotide sequence ID" value="NZ_FUIE01000050.1"/>
</dbReference>